<organism evidence="3 4">
    <name type="scientific">Aspergillus nanangensis</name>
    <dbReference type="NCBI Taxonomy" id="2582783"/>
    <lineage>
        <taxon>Eukaryota</taxon>
        <taxon>Fungi</taxon>
        <taxon>Dikarya</taxon>
        <taxon>Ascomycota</taxon>
        <taxon>Pezizomycotina</taxon>
        <taxon>Eurotiomycetes</taxon>
        <taxon>Eurotiomycetidae</taxon>
        <taxon>Eurotiales</taxon>
        <taxon>Aspergillaceae</taxon>
        <taxon>Aspergillus</taxon>
        <taxon>Aspergillus subgen. Circumdati</taxon>
    </lineage>
</organism>
<dbReference type="AlphaFoldDB" id="A0AAD4GS81"/>
<gene>
    <name evidence="3" type="ORF">FE257_010300</name>
</gene>
<name>A0AAD4GS81_ASPNN</name>
<keyword evidence="2" id="KW-1133">Transmembrane helix</keyword>
<feature type="transmembrane region" description="Helical" evidence="2">
    <location>
        <begin position="12"/>
        <end position="33"/>
    </location>
</feature>
<reference evidence="3" key="1">
    <citation type="journal article" date="2019" name="Beilstein J. Org. Chem.">
        <title>Nanangenines: drimane sesquiterpenoids as the dominant metabolite cohort of a novel Australian fungus, Aspergillus nanangensis.</title>
        <authorList>
            <person name="Lacey H.J."/>
            <person name="Gilchrist C.L.M."/>
            <person name="Crombie A."/>
            <person name="Kalaitzis J.A."/>
            <person name="Vuong D."/>
            <person name="Rutledge P.J."/>
            <person name="Turner P."/>
            <person name="Pitt J.I."/>
            <person name="Lacey E."/>
            <person name="Chooi Y.H."/>
            <person name="Piggott A.M."/>
        </authorList>
    </citation>
    <scope>NUCLEOTIDE SEQUENCE</scope>
    <source>
        <strain evidence="3">MST-FP2251</strain>
    </source>
</reference>
<sequence length="97" mass="11235">MHRVIPKDDHVPVSIFVLLFAILVLSLLGTYLADSKRPVKTTVKHQTYIPGHVHAFYLEYVYYSHRDQNSVTPRHAPGVYSDRIRRGEQRPMNYGTV</sequence>
<evidence type="ECO:0000256" key="1">
    <source>
        <dbReference type="SAM" id="MobiDB-lite"/>
    </source>
</evidence>
<evidence type="ECO:0000256" key="2">
    <source>
        <dbReference type="SAM" id="Phobius"/>
    </source>
</evidence>
<dbReference type="Proteomes" id="UP001194746">
    <property type="component" value="Unassembled WGS sequence"/>
</dbReference>
<keyword evidence="2" id="KW-0472">Membrane</keyword>
<evidence type="ECO:0000313" key="3">
    <source>
        <dbReference type="EMBL" id="KAF9887305.1"/>
    </source>
</evidence>
<accession>A0AAD4GS81</accession>
<comment type="caution">
    <text evidence="3">The sequence shown here is derived from an EMBL/GenBank/DDBJ whole genome shotgun (WGS) entry which is preliminary data.</text>
</comment>
<keyword evidence="4" id="KW-1185">Reference proteome</keyword>
<dbReference type="EMBL" id="VCAU01000063">
    <property type="protein sequence ID" value="KAF9887305.1"/>
    <property type="molecule type" value="Genomic_DNA"/>
</dbReference>
<proteinExistence type="predicted"/>
<reference evidence="3" key="2">
    <citation type="submission" date="2020-02" db="EMBL/GenBank/DDBJ databases">
        <authorList>
            <person name="Gilchrist C.L.M."/>
            <person name="Chooi Y.-H."/>
        </authorList>
    </citation>
    <scope>NUCLEOTIDE SEQUENCE</scope>
    <source>
        <strain evidence="3">MST-FP2251</strain>
    </source>
</reference>
<feature type="region of interest" description="Disordered" evidence="1">
    <location>
        <begin position="73"/>
        <end position="97"/>
    </location>
</feature>
<evidence type="ECO:0000313" key="4">
    <source>
        <dbReference type="Proteomes" id="UP001194746"/>
    </source>
</evidence>
<protein>
    <submittedName>
        <fullName evidence="3">Uncharacterized protein</fullName>
    </submittedName>
</protein>
<keyword evidence="2" id="KW-0812">Transmembrane</keyword>